<dbReference type="AlphaFoldDB" id="A0A0E9UBU6"/>
<feature type="compositionally biased region" description="Basic and acidic residues" evidence="1">
    <location>
        <begin position="8"/>
        <end position="18"/>
    </location>
</feature>
<reference evidence="2" key="1">
    <citation type="submission" date="2014-11" db="EMBL/GenBank/DDBJ databases">
        <authorList>
            <person name="Amaro Gonzalez C."/>
        </authorList>
    </citation>
    <scope>NUCLEOTIDE SEQUENCE</scope>
</reference>
<protein>
    <submittedName>
        <fullName evidence="2">Uncharacterized protein</fullName>
    </submittedName>
</protein>
<dbReference type="EMBL" id="GBXM01045248">
    <property type="protein sequence ID" value="JAH63329.1"/>
    <property type="molecule type" value="Transcribed_RNA"/>
</dbReference>
<reference evidence="2" key="2">
    <citation type="journal article" date="2015" name="Fish Shellfish Immunol.">
        <title>Early steps in the European eel (Anguilla anguilla)-Vibrio vulnificus interaction in the gills: Role of the RtxA13 toxin.</title>
        <authorList>
            <person name="Callol A."/>
            <person name="Pajuelo D."/>
            <person name="Ebbesson L."/>
            <person name="Teles M."/>
            <person name="MacKenzie S."/>
            <person name="Amaro C."/>
        </authorList>
    </citation>
    <scope>NUCLEOTIDE SEQUENCE</scope>
</reference>
<proteinExistence type="predicted"/>
<evidence type="ECO:0000256" key="1">
    <source>
        <dbReference type="SAM" id="MobiDB-lite"/>
    </source>
</evidence>
<sequence>MEAALHPRGADPGDRLHYADPGARSQDIRTRG</sequence>
<feature type="region of interest" description="Disordered" evidence="1">
    <location>
        <begin position="1"/>
        <end position="32"/>
    </location>
</feature>
<accession>A0A0E9UBU6</accession>
<name>A0A0E9UBU6_ANGAN</name>
<organism evidence="2">
    <name type="scientific">Anguilla anguilla</name>
    <name type="common">European freshwater eel</name>
    <name type="synonym">Muraena anguilla</name>
    <dbReference type="NCBI Taxonomy" id="7936"/>
    <lineage>
        <taxon>Eukaryota</taxon>
        <taxon>Metazoa</taxon>
        <taxon>Chordata</taxon>
        <taxon>Craniata</taxon>
        <taxon>Vertebrata</taxon>
        <taxon>Euteleostomi</taxon>
        <taxon>Actinopterygii</taxon>
        <taxon>Neopterygii</taxon>
        <taxon>Teleostei</taxon>
        <taxon>Anguilliformes</taxon>
        <taxon>Anguillidae</taxon>
        <taxon>Anguilla</taxon>
    </lineage>
</organism>
<evidence type="ECO:0000313" key="2">
    <source>
        <dbReference type="EMBL" id="JAH63329.1"/>
    </source>
</evidence>